<evidence type="ECO:0000313" key="1">
    <source>
        <dbReference type="EMBL" id="SDI96963.1"/>
    </source>
</evidence>
<protein>
    <recommendedName>
        <fullName evidence="3">Helix-turn-helix domain-containing protein</fullName>
    </recommendedName>
</protein>
<dbReference type="RefSeq" id="WP_089716433.1">
    <property type="nucleotide sequence ID" value="NZ_FNEH01000021.1"/>
</dbReference>
<evidence type="ECO:0000313" key="2">
    <source>
        <dbReference type="Proteomes" id="UP000198945"/>
    </source>
</evidence>
<reference evidence="1 2" key="1">
    <citation type="submission" date="2016-10" db="EMBL/GenBank/DDBJ databases">
        <authorList>
            <person name="de Groot N.N."/>
        </authorList>
    </citation>
    <scope>NUCLEOTIDE SEQUENCE [LARGE SCALE GENOMIC DNA]</scope>
    <source>
        <strain evidence="1 2">WG7</strain>
    </source>
</reference>
<dbReference type="EMBL" id="FNEH01000021">
    <property type="protein sequence ID" value="SDI96963.1"/>
    <property type="molecule type" value="Genomic_DNA"/>
</dbReference>
<organism evidence="1 2">
    <name type="scientific">Halanaerobium congolense</name>
    <dbReference type="NCBI Taxonomy" id="54121"/>
    <lineage>
        <taxon>Bacteria</taxon>
        <taxon>Bacillati</taxon>
        <taxon>Bacillota</taxon>
        <taxon>Clostridia</taxon>
        <taxon>Halanaerobiales</taxon>
        <taxon>Halanaerobiaceae</taxon>
        <taxon>Halanaerobium</taxon>
    </lineage>
</organism>
<accession>A0A1G8PX04</accession>
<evidence type="ECO:0008006" key="3">
    <source>
        <dbReference type="Google" id="ProtNLM"/>
    </source>
</evidence>
<gene>
    <name evidence="1" type="ORF">SAMN04515654_12158</name>
</gene>
<proteinExistence type="predicted"/>
<dbReference type="AlphaFoldDB" id="A0A1G8PX04"/>
<name>A0A1G8PX04_9FIRM</name>
<sequence length="104" mass="12310">MPLNFNFERENRTITVEAKEILEKKIDAAIAKYPTGMKPYHLEEIMSCSKSQVYEFLNNYDIPGAKKLPSLGWRIPRETFLAWWFGEEVVHKTKDKLKKSQVRY</sequence>
<dbReference type="Proteomes" id="UP000198945">
    <property type="component" value="Unassembled WGS sequence"/>
</dbReference>